<dbReference type="Proteomes" id="UP000827892">
    <property type="component" value="Chromosome X"/>
</dbReference>
<evidence type="ECO:0000313" key="2">
    <source>
        <dbReference type="Proteomes" id="UP000827892"/>
    </source>
</evidence>
<reference evidence="1 2" key="1">
    <citation type="submission" date="2022-05" db="EMBL/GenBank/DDBJ databases">
        <title>Chromosome-level reference genomes for two strains of Caenorhabditis briggsae: an improved platform for comparative genomics.</title>
        <authorList>
            <person name="Stevens L."/>
            <person name="Andersen E.C."/>
        </authorList>
    </citation>
    <scope>NUCLEOTIDE SEQUENCE [LARGE SCALE GENOMIC DNA]</scope>
    <source>
        <strain evidence="1">QX1410_ONT</strain>
        <tissue evidence="1">Whole-organism</tissue>
    </source>
</reference>
<name>A0AAE8ZMP2_CAEBR</name>
<sequence length="90" mass="10319">MLLNAPMNAQVDHLWDSQFEQFLAPKDRVDAPYGSAMHPSIYSSFQDAVRIAREEFPTLFIADCRDLSVYLINENGKEELPQFKKQLISA</sequence>
<proteinExistence type="predicted"/>
<evidence type="ECO:0000313" key="1">
    <source>
        <dbReference type="EMBL" id="ULT80077.1"/>
    </source>
</evidence>
<organism evidence="1 2">
    <name type="scientific">Caenorhabditis briggsae</name>
    <dbReference type="NCBI Taxonomy" id="6238"/>
    <lineage>
        <taxon>Eukaryota</taxon>
        <taxon>Metazoa</taxon>
        <taxon>Ecdysozoa</taxon>
        <taxon>Nematoda</taxon>
        <taxon>Chromadorea</taxon>
        <taxon>Rhabditida</taxon>
        <taxon>Rhabditina</taxon>
        <taxon>Rhabditomorpha</taxon>
        <taxon>Rhabditoidea</taxon>
        <taxon>Rhabditidae</taxon>
        <taxon>Peloderinae</taxon>
        <taxon>Caenorhabditis</taxon>
    </lineage>
</organism>
<dbReference type="AlphaFoldDB" id="A0AAE8ZMP2"/>
<protein>
    <submittedName>
        <fullName evidence="1">Uncharacterized protein</fullName>
    </submittedName>
</protein>
<accession>A0AAE8ZMP2</accession>
<gene>
    <name evidence="1" type="ORF">L3Y34_010567</name>
</gene>
<dbReference type="EMBL" id="CP090896">
    <property type="protein sequence ID" value="ULT80077.1"/>
    <property type="molecule type" value="Genomic_DNA"/>
</dbReference>